<evidence type="ECO:0000313" key="6">
    <source>
        <dbReference type="Proteomes" id="UP000197003"/>
    </source>
</evidence>
<feature type="binding site" evidence="2">
    <location>
        <position position="215"/>
    </location>
    <ligand>
        <name>ATP</name>
        <dbReference type="ChEBI" id="CHEBI:30616"/>
    </ligand>
</feature>
<feature type="binding site" evidence="2">
    <location>
        <position position="107"/>
    </location>
    <ligand>
        <name>ATP</name>
        <dbReference type="ChEBI" id="CHEBI:30616"/>
    </ligand>
</feature>
<feature type="domain" description="PurM-like C-terminal" evidence="4">
    <location>
        <begin position="153"/>
        <end position="298"/>
    </location>
</feature>
<feature type="binding site" evidence="2">
    <location>
        <position position="149"/>
    </location>
    <ligand>
        <name>ATP</name>
        <dbReference type="ChEBI" id="CHEBI:30616"/>
    </ligand>
</feature>
<evidence type="ECO:0000313" key="5">
    <source>
        <dbReference type="EMBL" id="ASD64522.1"/>
    </source>
</evidence>
<feature type="binding site" evidence="2">
    <location>
        <position position="77"/>
    </location>
    <ligand>
        <name>Mg(2+)</name>
        <dbReference type="ChEBI" id="CHEBI:18420"/>
        <label>4</label>
    </ligand>
</feature>
<feature type="binding site" evidence="2">
    <location>
        <position position="77"/>
    </location>
    <ligand>
        <name>Mg(2+)</name>
        <dbReference type="ChEBI" id="CHEBI:18420"/>
        <label>3</label>
    </ligand>
</feature>
<accession>A0A1Z3NAM8</accession>
<dbReference type="SUPFAM" id="SSF55326">
    <property type="entry name" value="PurM N-terminal domain-like"/>
    <property type="match status" value="1"/>
</dbReference>
<dbReference type="Proteomes" id="UP000197003">
    <property type="component" value="Chromosome"/>
</dbReference>
<dbReference type="Pfam" id="PF00586">
    <property type="entry name" value="AIRS"/>
    <property type="match status" value="1"/>
</dbReference>
<dbReference type="OrthoDB" id="5289625at2"/>
<evidence type="ECO:0000259" key="3">
    <source>
        <dbReference type="Pfam" id="PF00586"/>
    </source>
</evidence>
<organism evidence="5 6">
    <name type="scientific">Bdellovibrio bacteriovorus</name>
    <dbReference type="NCBI Taxonomy" id="959"/>
    <lineage>
        <taxon>Bacteria</taxon>
        <taxon>Pseudomonadati</taxon>
        <taxon>Bdellovibrionota</taxon>
        <taxon>Bdellovibrionia</taxon>
        <taxon>Bdellovibrionales</taxon>
        <taxon>Pseudobdellovibrionaceae</taxon>
        <taxon>Bdellovibrio</taxon>
    </lineage>
</organism>
<comment type="pathway">
    <text evidence="2">Cofactor biosynthesis; thiamine diphosphate biosynthesis; thiamine diphosphate from thiamine phosphate: step 1/1.</text>
</comment>
<comment type="similarity">
    <text evidence="2">Belongs to the thiamine-monophosphate kinase family.</text>
</comment>
<dbReference type="InterPro" id="IPR016188">
    <property type="entry name" value="PurM-like_N"/>
</dbReference>
<dbReference type="GO" id="GO:0009228">
    <property type="term" value="P:thiamine biosynthetic process"/>
    <property type="evidence" value="ECO:0007669"/>
    <property type="project" value="UniProtKB-KW"/>
</dbReference>
<dbReference type="EC" id="2.7.4.16" evidence="2"/>
<feature type="binding site" evidence="2">
    <location>
        <position position="77"/>
    </location>
    <ligand>
        <name>Mg(2+)</name>
        <dbReference type="ChEBI" id="CHEBI:18420"/>
        <label>2</label>
    </ligand>
</feature>
<comment type="miscellaneous">
    <text evidence="2">Reaction mechanism of ThiL seems to utilize a direct, inline transfer of the gamma-phosphate of ATP to TMP rather than a phosphorylated enzyme intermediate.</text>
</comment>
<dbReference type="InterPro" id="IPR036676">
    <property type="entry name" value="PurM-like_C_sf"/>
</dbReference>
<keyword evidence="2" id="KW-0067">ATP-binding</keyword>
<gene>
    <name evidence="2" type="primary">thiL</name>
    <name evidence="5" type="ORF">B9G79_13560</name>
</gene>
<dbReference type="InterPro" id="IPR010918">
    <property type="entry name" value="PurM-like_C_dom"/>
</dbReference>
<feature type="binding site" evidence="2">
    <location>
        <position position="55"/>
    </location>
    <ligand>
        <name>substrate</name>
    </ligand>
</feature>
<evidence type="ECO:0000259" key="4">
    <source>
        <dbReference type="Pfam" id="PF02769"/>
    </source>
</evidence>
<feature type="binding site" evidence="2">
    <location>
        <position position="265"/>
    </location>
    <ligand>
        <name>substrate</name>
    </ligand>
</feature>
<feature type="domain" description="PurM-like N-terminal" evidence="3">
    <location>
        <begin position="30"/>
        <end position="141"/>
    </location>
</feature>
<dbReference type="GO" id="GO:0009229">
    <property type="term" value="P:thiamine diphosphate biosynthetic process"/>
    <property type="evidence" value="ECO:0007669"/>
    <property type="project" value="UniProtKB-UniRule"/>
</dbReference>
<dbReference type="HAMAP" id="MF_02128">
    <property type="entry name" value="TMP_kinase"/>
    <property type="match status" value="1"/>
</dbReference>
<feature type="binding site" evidence="2">
    <location>
        <position position="125"/>
    </location>
    <ligand>
        <name>Mg(2+)</name>
        <dbReference type="ChEBI" id="CHEBI:18420"/>
        <label>1</label>
    </ligand>
</feature>
<feature type="binding site" evidence="2">
    <location>
        <begin position="124"/>
        <end position="125"/>
    </location>
    <ligand>
        <name>ATP</name>
        <dbReference type="ChEBI" id="CHEBI:30616"/>
    </ligand>
</feature>
<proteinExistence type="inferred from homology"/>
<dbReference type="GO" id="GO:0009030">
    <property type="term" value="F:thiamine-phosphate kinase activity"/>
    <property type="evidence" value="ECO:0007669"/>
    <property type="project" value="UniProtKB-UniRule"/>
</dbReference>
<feature type="binding site" evidence="2">
    <location>
        <position position="216"/>
    </location>
    <ligand>
        <name>Mg(2+)</name>
        <dbReference type="ChEBI" id="CHEBI:18420"/>
        <label>5</label>
    </ligand>
</feature>
<dbReference type="Gene3D" id="3.90.650.10">
    <property type="entry name" value="PurM-like C-terminal domain"/>
    <property type="match status" value="1"/>
</dbReference>
<dbReference type="EMBL" id="CP020946">
    <property type="protein sequence ID" value="ASD64522.1"/>
    <property type="molecule type" value="Genomic_DNA"/>
</dbReference>
<dbReference type="NCBIfam" id="TIGR01379">
    <property type="entry name" value="thiL"/>
    <property type="match status" value="1"/>
</dbReference>
<dbReference type="PANTHER" id="PTHR30270:SF0">
    <property type="entry name" value="THIAMINE-MONOPHOSPHATE KINASE"/>
    <property type="match status" value="1"/>
</dbReference>
<feature type="binding site" evidence="2">
    <location>
        <position position="32"/>
    </location>
    <ligand>
        <name>Mg(2+)</name>
        <dbReference type="ChEBI" id="CHEBI:18420"/>
        <label>3</label>
    </ligand>
</feature>
<evidence type="ECO:0000256" key="2">
    <source>
        <dbReference type="HAMAP-Rule" id="MF_02128"/>
    </source>
</evidence>
<keyword evidence="1 2" id="KW-0784">Thiamine biosynthesis</keyword>
<dbReference type="InterPro" id="IPR006283">
    <property type="entry name" value="ThiL-like"/>
</dbReference>
<feature type="binding site" evidence="2">
    <location>
        <position position="48"/>
    </location>
    <ligand>
        <name>Mg(2+)</name>
        <dbReference type="ChEBI" id="CHEBI:18420"/>
        <label>2</label>
    </ligand>
</feature>
<protein>
    <recommendedName>
        <fullName evidence="2">Thiamine-monophosphate kinase</fullName>
        <shortName evidence="2">TMP kinase</shortName>
        <shortName evidence="2">Thiamine-phosphate kinase</shortName>
        <ecNumber evidence="2">2.7.4.16</ecNumber>
    </recommendedName>
</protein>
<dbReference type="PANTHER" id="PTHR30270">
    <property type="entry name" value="THIAMINE-MONOPHOSPHATE KINASE"/>
    <property type="match status" value="1"/>
</dbReference>
<keyword evidence="2" id="KW-0547">Nucleotide-binding</keyword>
<evidence type="ECO:0000256" key="1">
    <source>
        <dbReference type="ARBA" id="ARBA00022977"/>
    </source>
</evidence>
<dbReference type="CDD" id="cd02194">
    <property type="entry name" value="ThiL"/>
    <property type="match status" value="1"/>
</dbReference>
<reference evidence="5 6" key="1">
    <citation type="submission" date="2017-04" db="EMBL/GenBank/DDBJ databases">
        <title>Whole genome sequence of Bdellovibrio bacteriovorus strain SSB218315.</title>
        <authorList>
            <person name="Oyedara O."/>
            <person name="Rodriguez-Perez M.A."/>
        </authorList>
    </citation>
    <scope>NUCLEOTIDE SEQUENCE [LARGE SCALE GENOMIC DNA]</scope>
    <source>
        <strain evidence="5 6">SSB218315</strain>
    </source>
</reference>
<keyword evidence="2" id="KW-0479">Metal-binding</keyword>
<keyword evidence="2" id="KW-0460">Magnesium</keyword>
<feature type="binding site" evidence="2">
    <location>
        <position position="48"/>
    </location>
    <ligand>
        <name>Mg(2+)</name>
        <dbReference type="ChEBI" id="CHEBI:18420"/>
        <label>1</label>
    </ligand>
</feature>
<dbReference type="GO" id="GO:0005524">
    <property type="term" value="F:ATP binding"/>
    <property type="evidence" value="ECO:0007669"/>
    <property type="project" value="UniProtKB-UniRule"/>
</dbReference>
<comment type="caution">
    <text evidence="2">Lacks conserved residue(s) required for the propagation of feature annotation.</text>
</comment>
<dbReference type="SUPFAM" id="SSF56042">
    <property type="entry name" value="PurM C-terminal domain-like"/>
    <property type="match status" value="1"/>
</dbReference>
<dbReference type="AlphaFoldDB" id="A0A1Z3NAM8"/>
<feature type="binding site" evidence="2">
    <location>
        <position position="32"/>
    </location>
    <ligand>
        <name>Mg(2+)</name>
        <dbReference type="ChEBI" id="CHEBI:18420"/>
        <label>4</label>
    </ligand>
</feature>
<dbReference type="UniPathway" id="UPA00060">
    <property type="reaction ID" value="UER00142"/>
</dbReference>
<keyword evidence="2" id="KW-0808">Transferase</keyword>
<dbReference type="InterPro" id="IPR036921">
    <property type="entry name" value="PurM-like_N_sf"/>
</dbReference>
<dbReference type="GO" id="GO:0000287">
    <property type="term" value="F:magnesium ion binding"/>
    <property type="evidence" value="ECO:0007669"/>
    <property type="project" value="UniProtKB-UniRule"/>
</dbReference>
<comment type="catalytic activity">
    <reaction evidence="2">
        <text>thiamine phosphate + ATP = thiamine diphosphate + ADP</text>
        <dbReference type="Rhea" id="RHEA:15913"/>
        <dbReference type="ChEBI" id="CHEBI:30616"/>
        <dbReference type="ChEBI" id="CHEBI:37575"/>
        <dbReference type="ChEBI" id="CHEBI:58937"/>
        <dbReference type="ChEBI" id="CHEBI:456216"/>
        <dbReference type="EC" id="2.7.4.16"/>
    </reaction>
</comment>
<dbReference type="Pfam" id="PF02769">
    <property type="entry name" value="AIRS_C"/>
    <property type="match status" value="1"/>
</dbReference>
<keyword evidence="2 5" id="KW-0418">Kinase</keyword>
<dbReference type="Gene3D" id="3.30.1330.10">
    <property type="entry name" value="PurM-like, N-terminal domain"/>
    <property type="match status" value="1"/>
</dbReference>
<feature type="binding site" evidence="2">
    <location>
        <position position="313"/>
    </location>
    <ligand>
        <name>substrate</name>
    </ligand>
</feature>
<feature type="binding site" evidence="2">
    <location>
        <position position="213"/>
    </location>
    <ligand>
        <name>Mg(2+)</name>
        <dbReference type="ChEBI" id="CHEBI:18420"/>
        <label>3</label>
    </ligand>
</feature>
<comment type="function">
    <text evidence="2">Catalyzes the ATP-dependent phosphorylation of thiamine-monophosphate (TMP) to form thiamine-pyrophosphate (TPP), the active form of vitamin B1.</text>
</comment>
<name>A0A1Z3NAM8_BDEBC</name>
<dbReference type="RefSeq" id="WP_088565988.1">
    <property type="nucleotide sequence ID" value="NZ_CP020946.1"/>
</dbReference>
<sequence>MQNTPKEWSLIDRIRYRVQRQNDHTKVPLGDDAFVFRNYPGYSVICQDMMVEGVHFDLDYFSAFDLGYKSLAVNLSDIAAMGALPHFAQVSLALPKKLNESWLDDFYKGMTSLADDYHMQVAGGDLAASPDRLVADVSVHGSCENPLTRKGAKPGDLLLCSGPLGLSFTGMTALQKNLAGFEAAKERHLRPKPRLDLVAKLQKHHDRIHALMDCSDGLVNDALLLRPENCGFHLFAENLPLHTESQSLAVDLHLNPQDIVLWGGEDYELLMAIHPEDYEHFPEWKMIGQFTEDPRVFVTHPDHHEEIKEFKGWKHFPG</sequence>
<dbReference type="PIRSF" id="PIRSF005303">
    <property type="entry name" value="Thiam_monoph_kin"/>
    <property type="match status" value="1"/>
</dbReference>